<dbReference type="Gene3D" id="3.40.50.2300">
    <property type="match status" value="1"/>
</dbReference>
<organism evidence="1 2">
    <name type="scientific">Rathayibacter iranicus NCPPB 2253 = VKM Ac-1602</name>
    <dbReference type="NCBI Taxonomy" id="1328868"/>
    <lineage>
        <taxon>Bacteria</taxon>
        <taxon>Bacillati</taxon>
        <taxon>Actinomycetota</taxon>
        <taxon>Actinomycetes</taxon>
        <taxon>Micrococcales</taxon>
        <taxon>Microbacteriaceae</taxon>
        <taxon>Rathayibacter</taxon>
    </lineage>
</organism>
<keyword evidence="2" id="KW-1185">Reference proteome</keyword>
<dbReference type="EMBL" id="QGDV01000001">
    <property type="protein sequence ID" value="PWJ66952.1"/>
    <property type="molecule type" value="Genomic_DNA"/>
</dbReference>
<keyword evidence="1" id="KW-0238">DNA-binding</keyword>
<dbReference type="InterPro" id="IPR016032">
    <property type="entry name" value="Sig_transdc_resp-reg_C-effctor"/>
</dbReference>
<evidence type="ECO:0000313" key="2">
    <source>
        <dbReference type="Proteomes" id="UP000245674"/>
    </source>
</evidence>
<dbReference type="InterPro" id="IPR011006">
    <property type="entry name" value="CheY-like_superfamily"/>
</dbReference>
<comment type="caution">
    <text evidence="1">The sequence shown here is derived from an EMBL/GenBank/DDBJ whole genome shotgun (WGS) entry which is preliminary data.</text>
</comment>
<name>A0ABX5LIC2_9MICO</name>
<gene>
    <name evidence="1" type="ORF">B0H03_101410</name>
</gene>
<dbReference type="SUPFAM" id="SSF52172">
    <property type="entry name" value="CheY-like"/>
    <property type="match status" value="1"/>
</dbReference>
<dbReference type="SUPFAM" id="SSF46894">
    <property type="entry name" value="C-terminal effector domain of the bipartite response regulators"/>
    <property type="match status" value="1"/>
</dbReference>
<accession>A0ABX5LIC2</accession>
<dbReference type="RefSeq" id="WP_237399268.1">
    <property type="nucleotide sequence ID" value="NZ_QGDV01000001.1"/>
</dbReference>
<reference evidence="1 2" key="1">
    <citation type="submission" date="2018-03" db="EMBL/GenBank/DDBJ databases">
        <title>Genomic Encyclopedia of Type Strains, Phase III (KMG-III): the genomes of soil and plant-associated and newly described type strains.</title>
        <authorList>
            <person name="Whitman W."/>
        </authorList>
    </citation>
    <scope>NUCLEOTIDE SEQUENCE [LARGE SCALE GENOMIC DNA]</scope>
    <source>
        <strain evidence="1 2">VKM Ac-1602</strain>
    </source>
</reference>
<proteinExistence type="predicted"/>
<evidence type="ECO:0000313" key="1">
    <source>
        <dbReference type="EMBL" id="PWJ66952.1"/>
    </source>
</evidence>
<dbReference type="InterPro" id="IPR000792">
    <property type="entry name" value="Tscrpt_reg_LuxR_C"/>
</dbReference>
<dbReference type="Proteomes" id="UP000245674">
    <property type="component" value="Unassembled WGS sequence"/>
</dbReference>
<protein>
    <submittedName>
        <fullName evidence="1">DNA-binding NarL/FixJ family response regulator</fullName>
    </submittedName>
</protein>
<dbReference type="PRINTS" id="PR00038">
    <property type="entry name" value="HTHLUXR"/>
</dbReference>
<sequence>MVTRSGEPSGGSSTRSANDGMTRRVRLGLLDAHEGLLAERGGWIDEHAPDFELAVSASSWLELVTSAAFPTQVVIMNLELDEPISFEARVRTCRAAGAAVVVLSASEDRAMNERVLRAGAVLHLCRSRPTRVLLEETRAALAMRTDAVAAVQWRPLPSGVAVLRRPRLSAGELEALRLYASGSSTPEVAASMNVRFETAKTYLRRVRRKYKEVGRSASRRVDLVRRAGEDGFLE</sequence>
<dbReference type="GO" id="GO:0003677">
    <property type="term" value="F:DNA binding"/>
    <property type="evidence" value="ECO:0007669"/>
    <property type="project" value="UniProtKB-KW"/>
</dbReference>